<dbReference type="AlphaFoldDB" id="A0A2R6QA84"/>
<dbReference type="GO" id="GO:0045892">
    <property type="term" value="P:negative regulation of DNA-templated transcription"/>
    <property type="evidence" value="ECO:0007669"/>
    <property type="project" value="InterPro"/>
</dbReference>
<evidence type="ECO:0000313" key="2">
    <source>
        <dbReference type="Proteomes" id="UP000241394"/>
    </source>
</evidence>
<evidence type="ECO:0000313" key="1">
    <source>
        <dbReference type="EMBL" id="PSS04823.1"/>
    </source>
</evidence>
<protein>
    <submittedName>
        <fullName evidence="1">Ribonucleoside-diphosphate reductase large subunit like</fullName>
    </submittedName>
</protein>
<dbReference type="PANTHER" id="PTHR37243">
    <property type="entry name" value="NEGATIVE REGULATOR OF SYSTEMIC ACQUIRED RESISTANCE SNI1"/>
    <property type="match status" value="1"/>
</dbReference>
<dbReference type="STRING" id="1590841.A0A2R6QA84"/>
<comment type="caution">
    <text evidence="1">The sequence shown here is derived from an EMBL/GenBank/DDBJ whole genome shotgun (WGS) entry which is preliminary data.</text>
</comment>
<dbReference type="Gramene" id="PSS04823">
    <property type="protein sequence ID" value="PSS04823"/>
    <property type="gene ID" value="CEY00_Acc20682"/>
</dbReference>
<accession>A0A2R6QA84</accession>
<dbReference type="GO" id="GO:0010113">
    <property type="term" value="P:negative regulation of systemic acquired resistance"/>
    <property type="evidence" value="ECO:0007669"/>
    <property type="project" value="TreeGrafter"/>
</dbReference>
<organism evidence="1 2">
    <name type="scientific">Actinidia chinensis var. chinensis</name>
    <name type="common">Chinese soft-hair kiwi</name>
    <dbReference type="NCBI Taxonomy" id="1590841"/>
    <lineage>
        <taxon>Eukaryota</taxon>
        <taxon>Viridiplantae</taxon>
        <taxon>Streptophyta</taxon>
        <taxon>Embryophyta</taxon>
        <taxon>Tracheophyta</taxon>
        <taxon>Spermatophyta</taxon>
        <taxon>Magnoliopsida</taxon>
        <taxon>eudicotyledons</taxon>
        <taxon>Gunneridae</taxon>
        <taxon>Pentapetalae</taxon>
        <taxon>asterids</taxon>
        <taxon>Ericales</taxon>
        <taxon>Actinidiaceae</taxon>
        <taxon>Actinidia</taxon>
    </lineage>
</organism>
<keyword evidence="2" id="KW-1185">Reference proteome</keyword>
<dbReference type="GO" id="GO:0005634">
    <property type="term" value="C:nucleus"/>
    <property type="evidence" value="ECO:0007669"/>
    <property type="project" value="InterPro"/>
</dbReference>
<dbReference type="PANTHER" id="PTHR37243:SF2">
    <property type="entry name" value="NEGATIVE REGULATOR OF SYSTEMIC ACQUIRED RESISTANCE SNI1"/>
    <property type="match status" value="1"/>
</dbReference>
<dbReference type="OrthoDB" id="1745574at2759"/>
<dbReference type="InterPro" id="IPR034561">
    <property type="entry name" value="SNI1"/>
</dbReference>
<dbReference type="GO" id="GO:0030915">
    <property type="term" value="C:Smc5-Smc6 complex"/>
    <property type="evidence" value="ECO:0007669"/>
    <property type="project" value="InterPro"/>
</dbReference>
<reference evidence="2" key="2">
    <citation type="journal article" date="2018" name="BMC Genomics">
        <title>A manually annotated Actinidia chinensis var. chinensis (kiwifruit) genome highlights the challenges associated with draft genomes and gene prediction in plants.</title>
        <authorList>
            <person name="Pilkington S.M."/>
            <person name="Crowhurst R."/>
            <person name="Hilario E."/>
            <person name="Nardozza S."/>
            <person name="Fraser L."/>
            <person name="Peng Y."/>
            <person name="Gunaseelan K."/>
            <person name="Simpson R."/>
            <person name="Tahir J."/>
            <person name="Deroles S.C."/>
            <person name="Templeton K."/>
            <person name="Luo Z."/>
            <person name="Davy M."/>
            <person name="Cheng C."/>
            <person name="McNeilage M."/>
            <person name="Scaglione D."/>
            <person name="Liu Y."/>
            <person name="Zhang Q."/>
            <person name="Datson P."/>
            <person name="De Silva N."/>
            <person name="Gardiner S.E."/>
            <person name="Bassett H."/>
            <person name="Chagne D."/>
            <person name="McCallum J."/>
            <person name="Dzierzon H."/>
            <person name="Deng C."/>
            <person name="Wang Y.Y."/>
            <person name="Barron L."/>
            <person name="Manako K."/>
            <person name="Bowen J."/>
            <person name="Foster T.M."/>
            <person name="Erridge Z.A."/>
            <person name="Tiffin H."/>
            <person name="Waite C.N."/>
            <person name="Davies K.M."/>
            <person name="Grierson E.P."/>
            <person name="Laing W.A."/>
            <person name="Kirk R."/>
            <person name="Chen X."/>
            <person name="Wood M."/>
            <person name="Montefiori M."/>
            <person name="Brummell D.A."/>
            <person name="Schwinn K.E."/>
            <person name="Catanach A."/>
            <person name="Fullerton C."/>
            <person name="Li D."/>
            <person name="Meiyalaghan S."/>
            <person name="Nieuwenhuizen N."/>
            <person name="Read N."/>
            <person name="Prakash R."/>
            <person name="Hunter D."/>
            <person name="Zhang H."/>
            <person name="McKenzie M."/>
            <person name="Knabel M."/>
            <person name="Harris A."/>
            <person name="Allan A.C."/>
            <person name="Gleave A."/>
            <person name="Chen A."/>
            <person name="Janssen B.J."/>
            <person name="Plunkett B."/>
            <person name="Ampomah-Dwamena C."/>
            <person name="Voogd C."/>
            <person name="Leif D."/>
            <person name="Lafferty D."/>
            <person name="Souleyre E.J.F."/>
            <person name="Varkonyi-Gasic E."/>
            <person name="Gambi F."/>
            <person name="Hanley J."/>
            <person name="Yao J.L."/>
            <person name="Cheung J."/>
            <person name="David K.M."/>
            <person name="Warren B."/>
            <person name="Marsh K."/>
            <person name="Snowden K.C."/>
            <person name="Lin-Wang K."/>
            <person name="Brian L."/>
            <person name="Martinez-Sanchez M."/>
            <person name="Wang M."/>
            <person name="Ileperuma N."/>
            <person name="Macnee N."/>
            <person name="Campin R."/>
            <person name="McAtee P."/>
            <person name="Drummond R.S.M."/>
            <person name="Espley R.V."/>
            <person name="Ireland H.S."/>
            <person name="Wu R."/>
            <person name="Atkinson R.G."/>
            <person name="Karunairetnam S."/>
            <person name="Bulley S."/>
            <person name="Chunkath S."/>
            <person name="Hanley Z."/>
            <person name="Storey R."/>
            <person name="Thrimawithana A.H."/>
            <person name="Thomson S."/>
            <person name="David C."/>
            <person name="Testolin R."/>
            <person name="Huang H."/>
            <person name="Hellens R.P."/>
            <person name="Schaffer R.J."/>
        </authorList>
    </citation>
    <scope>NUCLEOTIDE SEQUENCE [LARGE SCALE GENOMIC DNA]</scope>
    <source>
        <strain evidence="2">cv. Red5</strain>
    </source>
</reference>
<proteinExistence type="predicted"/>
<dbReference type="EMBL" id="NKQK01000018">
    <property type="protein sequence ID" value="PSS04823.1"/>
    <property type="molecule type" value="Genomic_DNA"/>
</dbReference>
<dbReference type="GO" id="GO:0000976">
    <property type="term" value="F:transcription cis-regulatory region binding"/>
    <property type="evidence" value="ECO:0007669"/>
    <property type="project" value="TreeGrafter"/>
</dbReference>
<dbReference type="GO" id="GO:0006974">
    <property type="term" value="P:DNA damage response"/>
    <property type="evidence" value="ECO:0007669"/>
    <property type="project" value="InterPro"/>
</dbReference>
<gene>
    <name evidence="1" type="ORF">CEY00_Acc20682</name>
</gene>
<dbReference type="InParanoid" id="A0A2R6QA84"/>
<reference evidence="1 2" key="1">
    <citation type="submission" date="2017-07" db="EMBL/GenBank/DDBJ databases">
        <title>An improved, manually edited Actinidia chinensis var. chinensis (kiwifruit) genome highlights the challenges associated with draft genomes and gene prediction in plants.</title>
        <authorList>
            <person name="Pilkington S."/>
            <person name="Crowhurst R."/>
            <person name="Hilario E."/>
            <person name="Nardozza S."/>
            <person name="Fraser L."/>
            <person name="Peng Y."/>
            <person name="Gunaseelan K."/>
            <person name="Simpson R."/>
            <person name="Tahir J."/>
            <person name="Deroles S."/>
            <person name="Templeton K."/>
            <person name="Luo Z."/>
            <person name="Davy M."/>
            <person name="Cheng C."/>
            <person name="Mcneilage M."/>
            <person name="Scaglione D."/>
            <person name="Liu Y."/>
            <person name="Zhang Q."/>
            <person name="Datson P."/>
            <person name="De Silva N."/>
            <person name="Gardiner S."/>
            <person name="Bassett H."/>
            <person name="Chagne D."/>
            <person name="Mccallum J."/>
            <person name="Dzierzon H."/>
            <person name="Deng C."/>
            <person name="Wang Y.-Y."/>
            <person name="Barron N."/>
            <person name="Manako K."/>
            <person name="Bowen J."/>
            <person name="Foster T."/>
            <person name="Erridge Z."/>
            <person name="Tiffin H."/>
            <person name="Waite C."/>
            <person name="Davies K."/>
            <person name="Grierson E."/>
            <person name="Laing W."/>
            <person name="Kirk R."/>
            <person name="Chen X."/>
            <person name="Wood M."/>
            <person name="Montefiori M."/>
            <person name="Brummell D."/>
            <person name="Schwinn K."/>
            <person name="Catanach A."/>
            <person name="Fullerton C."/>
            <person name="Li D."/>
            <person name="Meiyalaghan S."/>
            <person name="Nieuwenhuizen N."/>
            <person name="Read N."/>
            <person name="Prakash R."/>
            <person name="Hunter D."/>
            <person name="Zhang H."/>
            <person name="Mckenzie M."/>
            <person name="Knabel M."/>
            <person name="Harris A."/>
            <person name="Allan A."/>
            <person name="Chen A."/>
            <person name="Janssen B."/>
            <person name="Plunkett B."/>
            <person name="Dwamena C."/>
            <person name="Voogd C."/>
            <person name="Leif D."/>
            <person name="Lafferty D."/>
            <person name="Souleyre E."/>
            <person name="Varkonyi-Gasic E."/>
            <person name="Gambi F."/>
            <person name="Hanley J."/>
            <person name="Yao J.-L."/>
            <person name="Cheung J."/>
            <person name="David K."/>
            <person name="Warren B."/>
            <person name="Marsh K."/>
            <person name="Snowden K."/>
            <person name="Lin-Wang K."/>
            <person name="Brian L."/>
            <person name="Martinez-Sanchez M."/>
            <person name="Wang M."/>
            <person name="Ileperuma N."/>
            <person name="Macnee N."/>
            <person name="Campin R."/>
            <person name="Mcatee P."/>
            <person name="Drummond R."/>
            <person name="Espley R."/>
            <person name="Ireland H."/>
            <person name="Wu R."/>
            <person name="Atkinson R."/>
            <person name="Karunairetnam S."/>
            <person name="Bulley S."/>
            <person name="Chunkath S."/>
            <person name="Hanley Z."/>
            <person name="Storey R."/>
            <person name="Thrimawithana A."/>
            <person name="Thomson S."/>
            <person name="David C."/>
            <person name="Testolin R."/>
        </authorList>
    </citation>
    <scope>NUCLEOTIDE SEQUENCE [LARGE SCALE GENOMIC DNA]</scope>
    <source>
        <strain evidence="2">cv. Red5</strain>
        <tissue evidence="1">Young leaf</tissue>
    </source>
</reference>
<dbReference type="Proteomes" id="UP000241394">
    <property type="component" value="Chromosome LG18"/>
</dbReference>
<sequence>MCDAIFQILKDEDSLELIMASYELLTDIDKAWSPFIIGSDSENEDANQNSGGTLESSGFHLLIQDLAKVAIETNIEEIETKIIAAQAIFQGSAGLGAQLHPPLLP</sequence>
<name>A0A2R6QA84_ACTCC</name>